<accession>A0ABS3CU18</accession>
<name>A0ABS3CU18_9ALTE</name>
<feature type="signal peptide" evidence="1">
    <location>
        <begin position="1"/>
        <end position="22"/>
    </location>
</feature>
<dbReference type="Proteomes" id="UP000663992">
    <property type="component" value="Unassembled WGS sequence"/>
</dbReference>
<sequence>MQIRRAPLIGLMLALSTTSGQAQNQDWWFEVEVLLYKQGQAVENLDEQFPQPVVTPRDKRAIDLLSPLLHPDTSGLRAALPTCRPAVPAQDKAFDVGDPQLLDTLQSQLAALASSANDNDIFASEPQALADQAQIVGAVPVANSAAWQAEDFVDLYSLQRVGCQYEFEQAWLEDLLVSHPRPENFVEQAPVWPNGTEQPYSQTPYLLPTDQLQLSQLARDLYRQRGIEPLMHLAWRQNVQFGRSKAKAVRLFAGRNFARSYDINGYPVQDDTLSNDLTTDDTSDAALDLMAQIDKALAEPLLLNTQPSRHSEAGERSDELWELDGLFKVYLQYINRVPYLHVDADMVYRKEGQPGLMGTAPMHIALPEQGKMAPADAIPAQFQLYGMPFDQLRRIISKQLHYFDHPMFGMVVEVRRYHPPTPPKDEDAQ</sequence>
<keyword evidence="3" id="KW-1185">Reference proteome</keyword>
<evidence type="ECO:0000313" key="2">
    <source>
        <dbReference type="EMBL" id="MBN7819926.1"/>
    </source>
</evidence>
<protein>
    <recommendedName>
        <fullName evidence="4">Peptidoglycan-binding protein, CsiV</fullName>
    </recommendedName>
</protein>
<evidence type="ECO:0000256" key="1">
    <source>
        <dbReference type="SAM" id="SignalP"/>
    </source>
</evidence>
<proteinExistence type="predicted"/>
<reference evidence="2 3" key="1">
    <citation type="submission" date="2021-03" db="EMBL/GenBank/DDBJ databases">
        <title>novel species isolated from a fishpond in China.</title>
        <authorList>
            <person name="Lu H."/>
            <person name="Cai Z."/>
        </authorList>
    </citation>
    <scope>NUCLEOTIDE SEQUENCE [LARGE SCALE GENOMIC DNA]</scope>
    <source>
        <strain evidence="2 3">Y57</strain>
    </source>
</reference>
<organism evidence="2 3">
    <name type="scientific">Bowmanella yangjiangensis</name>
    <dbReference type="NCBI Taxonomy" id="2811230"/>
    <lineage>
        <taxon>Bacteria</taxon>
        <taxon>Pseudomonadati</taxon>
        <taxon>Pseudomonadota</taxon>
        <taxon>Gammaproteobacteria</taxon>
        <taxon>Alteromonadales</taxon>
        <taxon>Alteromonadaceae</taxon>
        <taxon>Bowmanella</taxon>
    </lineage>
</organism>
<gene>
    <name evidence="2" type="ORF">J0A65_08610</name>
</gene>
<feature type="chain" id="PRO_5045205338" description="Peptidoglycan-binding protein, CsiV" evidence="1">
    <location>
        <begin position="23"/>
        <end position="429"/>
    </location>
</feature>
<dbReference type="EMBL" id="JAFKCS010000006">
    <property type="protein sequence ID" value="MBN7819926.1"/>
    <property type="molecule type" value="Genomic_DNA"/>
</dbReference>
<dbReference type="InterPro" id="IPR021241">
    <property type="entry name" value="CsiV"/>
</dbReference>
<dbReference type="RefSeq" id="WP_206593759.1">
    <property type="nucleotide sequence ID" value="NZ_JAFKCS010000006.1"/>
</dbReference>
<dbReference type="Pfam" id="PF10972">
    <property type="entry name" value="CsiV"/>
    <property type="match status" value="1"/>
</dbReference>
<keyword evidence="1" id="KW-0732">Signal</keyword>
<evidence type="ECO:0008006" key="4">
    <source>
        <dbReference type="Google" id="ProtNLM"/>
    </source>
</evidence>
<comment type="caution">
    <text evidence="2">The sequence shown here is derived from an EMBL/GenBank/DDBJ whole genome shotgun (WGS) entry which is preliminary data.</text>
</comment>
<evidence type="ECO:0000313" key="3">
    <source>
        <dbReference type="Proteomes" id="UP000663992"/>
    </source>
</evidence>